<proteinExistence type="predicted"/>
<keyword evidence="4" id="KW-1185">Reference proteome</keyword>
<dbReference type="EMBL" id="JACXZA010000001">
    <property type="protein sequence ID" value="MBD3917687.1"/>
    <property type="molecule type" value="Genomic_DNA"/>
</dbReference>
<reference evidence="3 4" key="1">
    <citation type="submission" date="2020-09" db="EMBL/GenBank/DDBJ databases">
        <title>Paenibacillus sp. strain PR3 16S rRNA gene Genome sequencing and assembly.</title>
        <authorList>
            <person name="Kim J."/>
        </authorList>
    </citation>
    <scope>NUCLEOTIDE SEQUENCE [LARGE SCALE GENOMIC DNA]</scope>
    <source>
        <strain evidence="3 4">PR3</strain>
    </source>
</reference>
<evidence type="ECO:0000259" key="2">
    <source>
        <dbReference type="Pfam" id="PF26347"/>
    </source>
</evidence>
<gene>
    <name evidence="3" type="ORF">H8B09_02900</name>
</gene>
<dbReference type="Proteomes" id="UP000609346">
    <property type="component" value="Unassembled WGS sequence"/>
</dbReference>
<evidence type="ECO:0000313" key="4">
    <source>
        <dbReference type="Proteomes" id="UP000609346"/>
    </source>
</evidence>
<dbReference type="InterPro" id="IPR058620">
    <property type="entry name" value="YtrI_C"/>
</dbReference>
<feature type="transmembrane region" description="Helical" evidence="1">
    <location>
        <begin position="12"/>
        <end position="33"/>
    </location>
</feature>
<dbReference type="RefSeq" id="WP_191201960.1">
    <property type="nucleotide sequence ID" value="NZ_JACXZA010000001.1"/>
</dbReference>
<dbReference type="Pfam" id="PF26347">
    <property type="entry name" value="YtrI_sporulation"/>
    <property type="match status" value="1"/>
</dbReference>
<sequence>MRIPQFDRYYRYVRYSVVLLLGSVVGAAVYHSIFMNNFNTVAKLNEQLKEQLEQNVLDINKLQKLQHQHTVIKSVVPYIDDEDKPLNVLVETELKKRLKEDLSVFIGKSIYSIDENADMARTLLKNKLYAGIRGADYQVSIRTVLVVDNILQVWARATIYERPPT</sequence>
<evidence type="ECO:0000256" key="1">
    <source>
        <dbReference type="SAM" id="Phobius"/>
    </source>
</evidence>
<accession>A0ABR8MNV2</accession>
<evidence type="ECO:0000313" key="3">
    <source>
        <dbReference type="EMBL" id="MBD3917687.1"/>
    </source>
</evidence>
<keyword evidence="1" id="KW-0812">Transmembrane</keyword>
<keyword evidence="1" id="KW-1133">Transmembrane helix</keyword>
<feature type="domain" description="Sporulation membrane protein YtrI C-terminal" evidence="2">
    <location>
        <begin position="79"/>
        <end position="157"/>
    </location>
</feature>
<organism evidence="3 4">
    <name type="scientific">Paenibacillus terricola</name>
    <dbReference type="NCBI Taxonomy" id="2763503"/>
    <lineage>
        <taxon>Bacteria</taxon>
        <taxon>Bacillati</taxon>
        <taxon>Bacillota</taxon>
        <taxon>Bacilli</taxon>
        <taxon>Bacillales</taxon>
        <taxon>Paenibacillaceae</taxon>
        <taxon>Paenibacillus</taxon>
    </lineage>
</organism>
<name>A0ABR8MNV2_9BACL</name>
<keyword evidence="1" id="KW-0472">Membrane</keyword>
<comment type="caution">
    <text evidence="3">The sequence shown here is derived from an EMBL/GenBank/DDBJ whole genome shotgun (WGS) entry which is preliminary data.</text>
</comment>
<protein>
    <recommendedName>
        <fullName evidence="2">Sporulation membrane protein YtrI C-terminal domain-containing protein</fullName>
    </recommendedName>
</protein>